<keyword evidence="2" id="KW-1185">Reference proteome</keyword>
<evidence type="ECO:0000313" key="2">
    <source>
        <dbReference type="Proteomes" id="UP000823773"/>
    </source>
</evidence>
<dbReference type="EMBL" id="JAGGJR010000002">
    <property type="protein sequence ID" value="MBP1872142.1"/>
    <property type="molecule type" value="Genomic_DNA"/>
</dbReference>
<proteinExistence type="predicted"/>
<dbReference type="Proteomes" id="UP000823773">
    <property type="component" value="Unassembled WGS sequence"/>
</dbReference>
<comment type="caution">
    <text evidence="1">The sequence shown here is derived from an EMBL/GenBank/DDBJ whole genome shotgun (WGS) entry which is preliminary data.</text>
</comment>
<evidence type="ECO:0000313" key="1">
    <source>
        <dbReference type="EMBL" id="MBP1872142.1"/>
    </source>
</evidence>
<protein>
    <submittedName>
        <fullName evidence="1">Invasion protein IalB</fullName>
    </submittedName>
</protein>
<gene>
    <name evidence="1" type="ORF">J2Z19_001854</name>
</gene>
<organism evidence="1 2">
    <name type="scientific">Ensifer adhaerens</name>
    <name type="common">Sinorhizobium morelense</name>
    <dbReference type="NCBI Taxonomy" id="106592"/>
    <lineage>
        <taxon>Bacteria</taxon>
        <taxon>Pseudomonadati</taxon>
        <taxon>Pseudomonadota</taxon>
        <taxon>Alphaproteobacteria</taxon>
        <taxon>Hyphomicrobiales</taxon>
        <taxon>Rhizobiaceae</taxon>
        <taxon>Sinorhizobium/Ensifer group</taxon>
        <taxon>Ensifer</taxon>
    </lineage>
</organism>
<sequence length="242" mass="24588">MTCRNAMRLVFGFSTALVLASPLPLAAQDSPGPMFSTPASRSTTGAPILIDPNADGNGQIIDSVGGKTQTRSAGTSDKAQKPAQAQPSKAGAAAEQFKQWALQCVELGKEPARCQISGSTLSGDGKQVILVMSLAFRPDGKTVAMQMAVPLGVALKDGVKINVAGGYGAAMALSRCTPQGCLVEGAVEPSLVEAMKAKAAATVTVATPEGKAIPITLSLSGFSDAYTALLGRHADAKKASSN</sequence>
<accession>A0ACC5STF7</accession>
<reference evidence="1" key="1">
    <citation type="submission" date="2021-03" db="EMBL/GenBank/DDBJ databases">
        <title>Genomic Encyclopedia of Type Strains, Phase IV (KMG-IV): sequencing the most valuable type-strain genomes for metagenomic binning, comparative biology and taxonomic classification.</title>
        <authorList>
            <person name="Goeker M."/>
        </authorList>
    </citation>
    <scope>NUCLEOTIDE SEQUENCE</scope>
    <source>
        <strain evidence="1">DSM 18131</strain>
    </source>
</reference>
<name>A0ACC5STF7_ENSAD</name>